<organism evidence="2 3">
    <name type="scientific">Cohnella ginsengisoli</name>
    <dbReference type="NCBI Taxonomy" id="425004"/>
    <lineage>
        <taxon>Bacteria</taxon>
        <taxon>Bacillati</taxon>
        <taxon>Bacillota</taxon>
        <taxon>Bacilli</taxon>
        <taxon>Bacillales</taxon>
        <taxon>Paenibacillaceae</taxon>
        <taxon>Cohnella</taxon>
    </lineage>
</organism>
<dbReference type="AlphaFoldDB" id="A0A9X4KE69"/>
<dbReference type="Proteomes" id="UP001153387">
    <property type="component" value="Unassembled WGS sequence"/>
</dbReference>
<feature type="region of interest" description="Disordered" evidence="1">
    <location>
        <begin position="1"/>
        <end position="56"/>
    </location>
</feature>
<gene>
    <name evidence="2" type="ORF">OMP38_04200</name>
</gene>
<accession>A0A9X4KE69</accession>
<keyword evidence="3" id="KW-1185">Reference proteome</keyword>
<evidence type="ECO:0000256" key="1">
    <source>
        <dbReference type="SAM" id="MobiDB-lite"/>
    </source>
</evidence>
<comment type="caution">
    <text evidence="2">The sequence shown here is derived from an EMBL/GenBank/DDBJ whole genome shotgun (WGS) entry which is preliminary data.</text>
</comment>
<evidence type="ECO:0000313" key="2">
    <source>
        <dbReference type="EMBL" id="MDG0790141.1"/>
    </source>
</evidence>
<proteinExistence type="predicted"/>
<dbReference type="EMBL" id="JAPDHZ010000002">
    <property type="protein sequence ID" value="MDG0790141.1"/>
    <property type="molecule type" value="Genomic_DNA"/>
</dbReference>
<name>A0A9X4KE69_9BACL</name>
<protein>
    <submittedName>
        <fullName evidence="2">Uncharacterized protein</fullName>
    </submittedName>
</protein>
<evidence type="ECO:0000313" key="3">
    <source>
        <dbReference type="Proteomes" id="UP001153387"/>
    </source>
</evidence>
<sequence>MRQSPKEARMDRAGRTLPGADRREAQSLMGEEFAAELAPRDASTDGGMRPRRPNRG</sequence>
<feature type="compositionally biased region" description="Basic and acidic residues" evidence="1">
    <location>
        <begin position="1"/>
        <end position="25"/>
    </location>
</feature>
<reference evidence="2 3" key="1">
    <citation type="submission" date="2022-10" db="EMBL/GenBank/DDBJ databases">
        <title>Comparative genomic analysis of Cohnella hashimotonis sp. nov., isolated from the International Space Station.</title>
        <authorList>
            <person name="Simpson A."/>
            <person name="Venkateswaran K."/>
        </authorList>
    </citation>
    <scope>NUCLEOTIDE SEQUENCE [LARGE SCALE GENOMIC DNA]</scope>
    <source>
        <strain evidence="2 3">DSM 18997</strain>
    </source>
</reference>
<dbReference type="RefSeq" id="WP_277564007.1">
    <property type="nucleotide sequence ID" value="NZ_JAPDHZ010000002.1"/>
</dbReference>